<dbReference type="FunFam" id="3.20.20.450:FF:000001">
    <property type="entry name" value="Cyclic di-GMP phosphodiesterase yahA"/>
    <property type="match status" value="1"/>
</dbReference>
<dbReference type="AlphaFoldDB" id="A0A840R0C9"/>
<dbReference type="GO" id="GO:0071111">
    <property type="term" value="F:cyclic-guanylate-specific phosphodiesterase activity"/>
    <property type="evidence" value="ECO:0007669"/>
    <property type="project" value="UniProtKB-EC"/>
</dbReference>
<feature type="transmembrane region" description="Helical" evidence="5">
    <location>
        <begin position="20"/>
        <end position="40"/>
    </location>
</feature>
<comment type="caution">
    <text evidence="8">The sequence shown here is derived from an EMBL/GenBank/DDBJ whole genome shotgun (WGS) entry which is preliminary data.</text>
</comment>
<dbReference type="GO" id="GO:0071732">
    <property type="term" value="P:cellular response to nitric oxide"/>
    <property type="evidence" value="ECO:0007669"/>
    <property type="project" value="UniProtKB-ARBA"/>
</dbReference>
<sequence>MLGLEYIHTITLNGTFEELIYILDPIVLAVIISPALYLLVFRPLNQQAVLERQLAEAHSLEADSEIEHLAFFDQLTGLPNRRLLVDRLQHALASSARTGREGALLFLDLDNFKDINDTLGHDIGDLLLQQTAQRLEGCVRKSDTVARLGGDEFMVILEGLRKQPIEAAAIRAKAVGEKILATLSQPYQLGKHEYHSTLSVGVTLFSDLGKSTNELIKRADIAMYQAKKAGRNALIFFNPEMQDVINARASLQGELGKALEKRQFHLYYQIQVDSSHHPLGAEVLIRWIHPERGLVPPDQFIPLAEDTGLILPIGQWVLETACAQLKAWEKDPLTRDFVLAVNVSARQFGQVDFAAQIQATAHRHAVNPRRLKLELTESMSAKNIEGIITIMNTLKAIGIGFSLDDFGTGYSSLQHLKKLPLDQLKIDQSFVRDLAVDSSDNAIVRTIIVMANSLDLDVIAEGVETEEQQQLLMGMGCSRYQGYLFGKPVPIKEFEASLGSFD</sequence>
<dbReference type="InterPro" id="IPR052155">
    <property type="entry name" value="Biofilm_reg_signaling"/>
</dbReference>
<dbReference type="SUPFAM" id="SSF55073">
    <property type="entry name" value="Nucleotide cyclase"/>
    <property type="match status" value="1"/>
</dbReference>
<dbReference type="SMART" id="SM00052">
    <property type="entry name" value="EAL"/>
    <property type="match status" value="1"/>
</dbReference>
<evidence type="ECO:0000313" key="8">
    <source>
        <dbReference type="EMBL" id="MBB5186016.1"/>
    </source>
</evidence>
<dbReference type="SMART" id="SM00267">
    <property type="entry name" value="GGDEF"/>
    <property type="match status" value="1"/>
</dbReference>
<dbReference type="Pfam" id="PF00563">
    <property type="entry name" value="EAL"/>
    <property type="match status" value="1"/>
</dbReference>
<keyword evidence="5" id="KW-1133">Transmembrane helix</keyword>
<dbReference type="PANTHER" id="PTHR44757:SF2">
    <property type="entry name" value="BIOFILM ARCHITECTURE MAINTENANCE PROTEIN MBAA"/>
    <property type="match status" value="1"/>
</dbReference>
<dbReference type="SUPFAM" id="SSF141868">
    <property type="entry name" value="EAL domain-like"/>
    <property type="match status" value="1"/>
</dbReference>
<dbReference type="Proteomes" id="UP000536640">
    <property type="component" value="Unassembled WGS sequence"/>
</dbReference>
<keyword evidence="3" id="KW-0973">c-di-GMP</keyword>
<gene>
    <name evidence="8" type="ORF">HNQ57_000275</name>
</gene>
<evidence type="ECO:0000256" key="3">
    <source>
        <dbReference type="ARBA" id="ARBA00022636"/>
    </source>
</evidence>
<proteinExistence type="predicted"/>
<keyword evidence="9" id="KW-1185">Reference proteome</keyword>
<dbReference type="EMBL" id="JACHHW010000001">
    <property type="protein sequence ID" value="MBB5186016.1"/>
    <property type="molecule type" value="Genomic_DNA"/>
</dbReference>
<evidence type="ECO:0000256" key="5">
    <source>
        <dbReference type="SAM" id="Phobius"/>
    </source>
</evidence>
<dbReference type="CDD" id="cd01949">
    <property type="entry name" value="GGDEF"/>
    <property type="match status" value="1"/>
</dbReference>
<keyword evidence="5" id="KW-0812">Transmembrane</keyword>
<evidence type="ECO:0000259" key="6">
    <source>
        <dbReference type="PROSITE" id="PS50883"/>
    </source>
</evidence>
<reference evidence="8 9" key="1">
    <citation type="submission" date="2020-08" db="EMBL/GenBank/DDBJ databases">
        <title>Genomic Encyclopedia of Type Strains, Phase IV (KMG-IV): sequencing the most valuable type-strain genomes for metagenomic binning, comparative biology and taxonomic classification.</title>
        <authorList>
            <person name="Goeker M."/>
        </authorList>
    </citation>
    <scope>NUCLEOTIDE SEQUENCE [LARGE SCALE GENOMIC DNA]</scope>
    <source>
        <strain evidence="8 9">DSM 25701</strain>
    </source>
</reference>
<evidence type="ECO:0000256" key="4">
    <source>
        <dbReference type="ARBA" id="ARBA00051114"/>
    </source>
</evidence>
<feature type="domain" description="GGDEF" evidence="7">
    <location>
        <begin position="100"/>
        <end position="239"/>
    </location>
</feature>
<dbReference type="EC" id="3.1.4.52" evidence="2"/>
<evidence type="ECO:0000259" key="7">
    <source>
        <dbReference type="PROSITE" id="PS50887"/>
    </source>
</evidence>
<keyword evidence="5" id="KW-0472">Membrane</keyword>
<evidence type="ECO:0000256" key="1">
    <source>
        <dbReference type="ARBA" id="ARBA00001946"/>
    </source>
</evidence>
<dbReference type="PROSITE" id="PS50883">
    <property type="entry name" value="EAL"/>
    <property type="match status" value="1"/>
</dbReference>
<dbReference type="NCBIfam" id="TIGR00254">
    <property type="entry name" value="GGDEF"/>
    <property type="match status" value="1"/>
</dbReference>
<dbReference type="InterPro" id="IPR035919">
    <property type="entry name" value="EAL_sf"/>
</dbReference>
<name>A0A840R0C9_9GAMM</name>
<dbReference type="InterPro" id="IPR029787">
    <property type="entry name" value="Nucleotide_cyclase"/>
</dbReference>
<dbReference type="Gene3D" id="3.20.20.450">
    <property type="entry name" value="EAL domain"/>
    <property type="match status" value="1"/>
</dbReference>
<dbReference type="InterPro" id="IPR000160">
    <property type="entry name" value="GGDEF_dom"/>
</dbReference>
<dbReference type="PANTHER" id="PTHR44757">
    <property type="entry name" value="DIGUANYLATE CYCLASE DGCP"/>
    <property type="match status" value="1"/>
</dbReference>
<dbReference type="RefSeq" id="WP_184460828.1">
    <property type="nucleotide sequence ID" value="NZ_JACHHW010000001.1"/>
</dbReference>
<dbReference type="FunFam" id="3.30.70.270:FF:000001">
    <property type="entry name" value="Diguanylate cyclase domain protein"/>
    <property type="match status" value="1"/>
</dbReference>
<dbReference type="Gene3D" id="3.30.70.270">
    <property type="match status" value="1"/>
</dbReference>
<dbReference type="CDD" id="cd01948">
    <property type="entry name" value="EAL"/>
    <property type="match status" value="1"/>
</dbReference>
<dbReference type="InterPro" id="IPR001633">
    <property type="entry name" value="EAL_dom"/>
</dbReference>
<feature type="domain" description="EAL" evidence="6">
    <location>
        <begin position="248"/>
        <end position="502"/>
    </location>
</feature>
<protein>
    <recommendedName>
        <fullName evidence="2">cyclic-guanylate-specific phosphodiesterase</fullName>
        <ecNumber evidence="2">3.1.4.52</ecNumber>
    </recommendedName>
</protein>
<accession>A0A840R0C9</accession>
<evidence type="ECO:0000313" key="9">
    <source>
        <dbReference type="Proteomes" id="UP000536640"/>
    </source>
</evidence>
<comment type="catalytic activity">
    <reaction evidence="4">
        <text>3',3'-c-di-GMP + H2O = 5'-phosphoguanylyl(3'-&gt;5')guanosine + H(+)</text>
        <dbReference type="Rhea" id="RHEA:24902"/>
        <dbReference type="ChEBI" id="CHEBI:15377"/>
        <dbReference type="ChEBI" id="CHEBI:15378"/>
        <dbReference type="ChEBI" id="CHEBI:58754"/>
        <dbReference type="ChEBI" id="CHEBI:58805"/>
        <dbReference type="EC" id="3.1.4.52"/>
    </reaction>
    <physiologicalReaction direction="left-to-right" evidence="4">
        <dbReference type="Rhea" id="RHEA:24903"/>
    </physiologicalReaction>
</comment>
<organism evidence="8 9">
    <name type="scientific">Zhongshania antarctica</name>
    <dbReference type="NCBI Taxonomy" id="641702"/>
    <lineage>
        <taxon>Bacteria</taxon>
        <taxon>Pseudomonadati</taxon>
        <taxon>Pseudomonadota</taxon>
        <taxon>Gammaproteobacteria</taxon>
        <taxon>Cellvibrionales</taxon>
        <taxon>Spongiibacteraceae</taxon>
        <taxon>Zhongshania</taxon>
    </lineage>
</organism>
<dbReference type="InterPro" id="IPR043128">
    <property type="entry name" value="Rev_trsase/Diguanyl_cyclase"/>
</dbReference>
<evidence type="ECO:0000256" key="2">
    <source>
        <dbReference type="ARBA" id="ARBA00012282"/>
    </source>
</evidence>
<dbReference type="Pfam" id="PF00990">
    <property type="entry name" value="GGDEF"/>
    <property type="match status" value="1"/>
</dbReference>
<comment type="cofactor">
    <cofactor evidence="1">
        <name>Mg(2+)</name>
        <dbReference type="ChEBI" id="CHEBI:18420"/>
    </cofactor>
</comment>
<dbReference type="PROSITE" id="PS50887">
    <property type="entry name" value="GGDEF"/>
    <property type="match status" value="1"/>
</dbReference>